<evidence type="ECO:0000313" key="4">
    <source>
        <dbReference type="EMBL" id="CAF1026375.1"/>
    </source>
</evidence>
<name>A0A813QZD3_ADIRI</name>
<dbReference type="Pfam" id="PF02517">
    <property type="entry name" value="Rce1-like"/>
    <property type="match status" value="1"/>
</dbReference>
<feature type="transmembrane region" description="Helical" evidence="1">
    <location>
        <begin position="256"/>
        <end position="274"/>
    </location>
</feature>
<sequence length="275" mass="31693">MMTLDTSLFPSPSLTDVFVHIILTLITTAVWVHTYRHRSFTFLALAMFFPTLFAVLIHIYHSSLTDFVSFLLLKPQWSTFNWSICCVLLPVVTVLVCCLMNYLIGWGTLRRQNELFTSIHEHNRNLFFGWIRALGEEIGWRSYLLPGLLTHFHPIIALNISGLVWGLYHVPVMILLAYHSQSKVQHPIRTILVQCASCWISAITYGWIGMQCRYSMIPPTMIHFIWNRVNPFLLGSIYTNTPGWMNGEQWKINGEGLMGCIIYLVLAIIILVQFV</sequence>
<feature type="transmembrane region" description="Helical" evidence="1">
    <location>
        <begin position="17"/>
        <end position="35"/>
    </location>
</feature>
<evidence type="ECO:0000313" key="5">
    <source>
        <dbReference type="Proteomes" id="UP000663828"/>
    </source>
</evidence>
<keyword evidence="5" id="KW-1185">Reference proteome</keyword>
<dbReference type="GO" id="GO:0080120">
    <property type="term" value="P:CAAX-box protein maturation"/>
    <property type="evidence" value="ECO:0007669"/>
    <property type="project" value="UniProtKB-ARBA"/>
</dbReference>
<accession>A0A813QZD3</accession>
<feature type="transmembrane region" description="Helical" evidence="1">
    <location>
        <begin position="80"/>
        <end position="104"/>
    </location>
</feature>
<keyword evidence="1" id="KW-0472">Membrane</keyword>
<dbReference type="AlphaFoldDB" id="A0A813QZD3"/>
<proteinExistence type="predicted"/>
<dbReference type="EMBL" id="CAJNOJ010000070">
    <property type="protein sequence ID" value="CAF1026375.1"/>
    <property type="molecule type" value="Genomic_DNA"/>
</dbReference>
<dbReference type="Proteomes" id="UP000663828">
    <property type="component" value="Unassembled WGS sequence"/>
</dbReference>
<keyword evidence="1" id="KW-1133">Transmembrane helix</keyword>
<dbReference type="InterPro" id="IPR042150">
    <property type="entry name" value="MmRce1-like"/>
</dbReference>
<dbReference type="PANTHER" id="PTHR35797">
    <property type="entry name" value="PROTEASE-RELATED"/>
    <property type="match status" value="1"/>
</dbReference>
<gene>
    <name evidence="4" type="ORF">EDS130_LOCUS16169</name>
    <name evidence="3" type="ORF">XAT740_LOCUS1596</name>
</gene>
<evidence type="ECO:0000313" key="3">
    <source>
        <dbReference type="EMBL" id="CAF0773812.1"/>
    </source>
</evidence>
<dbReference type="PANTHER" id="PTHR35797:SF1">
    <property type="entry name" value="PROTEASE"/>
    <property type="match status" value="1"/>
</dbReference>
<comment type="caution">
    <text evidence="3">The sequence shown here is derived from an EMBL/GenBank/DDBJ whole genome shotgun (WGS) entry which is preliminary data.</text>
</comment>
<dbReference type="InterPro" id="IPR003675">
    <property type="entry name" value="Rce1/LyrA-like_dom"/>
</dbReference>
<dbReference type="OrthoDB" id="9981470at2759"/>
<evidence type="ECO:0000256" key="1">
    <source>
        <dbReference type="SAM" id="Phobius"/>
    </source>
</evidence>
<keyword evidence="1" id="KW-0812">Transmembrane</keyword>
<protein>
    <recommendedName>
        <fullName evidence="2">CAAX prenyl protease 2/Lysostaphin resistance protein A-like domain-containing protein</fullName>
    </recommendedName>
</protein>
<dbReference type="GO" id="GO:0004175">
    <property type="term" value="F:endopeptidase activity"/>
    <property type="evidence" value="ECO:0007669"/>
    <property type="project" value="UniProtKB-ARBA"/>
</dbReference>
<organism evidence="3 5">
    <name type="scientific">Adineta ricciae</name>
    <name type="common">Rotifer</name>
    <dbReference type="NCBI Taxonomy" id="249248"/>
    <lineage>
        <taxon>Eukaryota</taxon>
        <taxon>Metazoa</taxon>
        <taxon>Spiralia</taxon>
        <taxon>Gnathifera</taxon>
        <taxon>Rotifera</taxon>
        <taxon>Eurotatoria</taxon>
        <taxon>Bdelloidea</taxon>
        <taxon>Adinetida</taxon>
        <taxon>Adinetidae</taxon>
        <taxon>Adineta</taxon>
    </lineage>
</organism>
<feature type="transmembrane region" description="Helical" evidence="1">
    <location>
        <begin position="42"/>
        <end position="60"/>
    </location>
</feature>
<feature type="transmembrane region" description="Helical" evidence="1">
    <location>
        <begin position="155"/>
        <end position="178"/>
    </location>
</feature>
<feature type="transmembrane region" description="Helical" evidence="1">
    <location>
        <begin position="190"/>
        <end position="208"/>
    </location>
</feature>
<dbReference type="EMBL" id="CAJNOR010000050">
    <property type="protein sequence ID" value="CAF0773812.1"/>
    <property type="molecule type" value="Genomic_DNA"/>
</dbReference>
<evidence type="ECO:0000259" key="2">
    <source>
        <dbReference type="Pfam" id="PF02517"/>
    </source>
</evidence>
<reference evidence="3" key="1">
    <citation type="submission" date="2021-02" db="EMBL/GenBank/DDBJ databases">
        <authorList>
            <person name="Nowell W R."/>
        </authorList>
    </citation>
    <scope>NUCLEOTIDE SEQUENCE</scope>
</reference>
<dbReference type="Proteomes" id="UP000663852">
    <property type="component" value="Unassembled WGS sequence"/>
</dbReference>
<feature type="domain" description="CAAX prenyl protease 2/Lysostaphin resistance protein A-like" evidence="2">
    <location>
        <begin position="126"/>
        <end position="227"/>
    </location>
</feature>